<dbReference type="PANTHER" id="PTHR32387:SF0">
    <property type="entry name" value="PROTEIN NO VEIN"/>
    <property type="match status" value="1"/>
</dbReference>
<protein>
    <submittedName>
        <fullName evidence="1">Putative heterokaryon incompatibility protein</fullName>
    </submittedName>
</protein>
<reference evidence="1 2" key="1">
    <citation type="journal article" date="2018" name="Sci. Rep.">
        <title>Comparative genomics provides insights into the lifestyle and reveals functional heterogeneity of dark septate endophytic fungi.</title>
        <authorList>
            <person name="Knapp D.G."/>
            <person name="Nemeth J.B."/>
            <person name="Barry K."/>
            <person name="Hainaut M."/>
            <person name="Henrissat B."/>
            <person name="Johnson J."/>
            <person name="Kuo A."/>
            <person name="Lim J.H.P."/>
            <person name="Lipzen A."/>
            <person name="Nolan M."/>
            <person name="Ohm R.A."/>
            <person name="Tamas L."/>
            <person name="Grigoriev I.V."/>
            <person name="Spatafora J.W."/>
            <person name="Nagy L.G."/>
            <person name="Kovacs G.M."/>
        </authorList>
    </citation>
    <scope>NUCLEOTIDE SEQUENCE [LARGE SCALE GENOMIC DNA]</scope>
    <source>
        <strain evidence="1 2">DSE2036</strain>
    </source>
</reference>
<keyword evidence="2" id="KW-1185">Reference proteome</keyword>
<gene>
    <name evidence="1" type="ORF">DM02DRAFT_645822</name>
</gene>
<name>A0A2V1D9B0_9PLEO</name>
<evidence type="ECO:0000313" key="1">
    <source>
        <dbReference type="EMBL" id="PVH94635.1"/>
    </source>
</evidence>
<sequence>MLTPQWDEEFFTDHEKKHQTTIVLDRICDRSKNFAEVLKNEIEAIDPALLLFLRRITRLRLTVFDFPSVHEPVISKLFYRTKSIESTVGSGLVTLRTLNTGKIENVFFRHPFSIGFEGTESRRPDIKATKIILAFPVTNQPMTMCKPLIRGPRFTYAYLPLGNFGFKFVIQADFLTTSNRQSVDEDSDWNKNIANGIPRAFETAVTHLNDMDGNTMSELARTWPLYLDHHTDGLSPYWSSIKIGIKQHLRTKSVVKNQKGSFSQPQNLMFLDWARDRNDAPIFGSSQEYVSFDYPESVREALLSLGVTTPDWKWVSRKLLELHRQGLLHVESRTKACGLDTRGQKHALRSIPLIPLPNGTWRSSPSKDEPIYFPASLGTTIPPGLPLVLVEEEASACPERKKLFQILGVKNCDVPEVTSRIIDYHVKFSSATNENIIAQGIYLYKMRQHLQSGDMRKVYFACSNSEYLQRGSSIYTDTSLKGQLKDLFSGYNEAFFLDERYFSGCGASGRRSIADWLAELAGVALVPRLVGPFNQLHSDFAWLLDNNRDQVLTVLYENWYLYNVEKSKQLYLEIQSRAFSSVEIEKVRSAFSKLGIPFTDGTFRALEDCVWHGPRSYAHKPALYPIYRHELQRLFQDILNIPNMASEDSREYLLELGRNRSSTMADVIEIYVHIKAHCADTFTIGNRVPYIAVPSEANSALEWKTRAECVWDDVEFSQNGLKMESKCAIRHIIEQNAPAARGFFTQLLKLPDAGVDELLDDLALMQEQNRDEPSRVYMLYERIESYRRRYPKKIKCVSCWRTLFNRPLVFLRGINEQYGRWLPLGHCIWTRSVLKSKYALMPSLNQYRALFRDTLGVQNVDMGMLVDGLLDATSTGFPLKRGERHQYIKEIVQDMARLRGAGTALQRLDGKKCWPCRTPSGSGKLCAIGNFYVNDRQDLFDIFSNTHNFLDFDFDNSRNVENLLRNRGCCSFLSEEVTVQVDTESKELGYDQEFMLDLKGRKNALLKYFEFAGCSSPYKLGPLLESMQVWLSANIKTHYKLANTTVTRSEGGSTVKVRDEQLEVYVSTNRHVRNVALITDFPGQLVAALELKSADISDIQTLLQVPLDSLPALLIKRGITADNAFDDHPEIVVVGSSANISSHTSDTTLQPDVEAISDGGLHEPRLTTPELLEQDRSSAHIEESPRDGPVTPRPTVAERLQAFFQDAGRDPISRESRHSTNSGGIFNMGTMRETLDHASVTPQTNNTLRSKSGPIPNRNEDELARDFEVGFLGEQFLTSIKVYNLLHDILRLPGFTAEENWTSTLRSRAGFSAFAHREVSDFTYKDTEGALTRHFLQMQHPYRTPEWLSTICNDGNEPLYRLEAEKLQVASEKPSEVYAVLRVSGLNALEDGAQDRPKWRVYLDPHTRGKDGVLRFTEPTYAVMADV</sequence>
<organism evidence="1 2">
    <name type="scientific">Periconia macrospinosa</name>
    <dbReference type="NCBI Taxonomy" id="97972"/>
    <lineage>
        <taxon>Eukaryota</taxon>
        <taxon>Fungi</taxon>
        <taxon>Dikarya</taxon>
        <taxon>Ascomycota</taxon>
        <taxon>Pezizomycotina</taxon>
        <taxon>Dothideomycetes</taxon>
        <taxon>Pleosporomycetidae</taxon>
        <taxon>Pleosporales</taxon>
        <taxon>Massarineae</taxon>
        <taxon>Periconiaceae</taxon>
        <taxon>Periconia</taxon>
    </lineage>
</organism>
<dbReference type="PANTHER" id="PTHR32387">
    <property type="entry name" value="WU:FJ29H11"/>
    <property type="match status" value="1"/>
</dbReference>
<accession>A0A2V1D9B0</accession>
<proteinExistence type="predicted"/>
<dbReference type="Proteomes" id="UP000244855">
    <property type="component" value="Unassembled WGS sequence"/>
</dbReference>
<evidence type="ECO:0000313" key="2">
    <source>
        <dbReference type="Proteomes" id="UP000244855"/>
    </source>
</evidence>
<dbReference type="OrthoDB" id="1262810at2759"/>
<dbReference type="STRING" id="97972.A0A2V1D9B0"/>
<dbReference type="InterPro" id="IPR052957">
    <property type="entry name" value="Auxin_embryo_med"/>
</dbReference>
<dbReference type="EMBL" id="KZ805526">
    <property type="protein sequence ID" value="PVH94635.1"/>
    <property type="molecule type" value="Genomic_DNA"/>
</dbReference>